<dbReference type="InterPro" id="IPR006575">
    <property type="entry name" value="RWD_dom"/>
</dbReference>
<dbReference type="PROSITE" id="PS50908">
    <property type="entry name" value="RWD"/>
    <property type="match status" value="1"/>
</dbReference>
<dbReference type="Proteomes" id="UP001200034">
    <property type="component" value="Unassembled WGS sequence"/>
</dbReference>
<dbReference type="Pfam" id="PF05773">
    <property type="entry name" value="RWD"/>
    <property type="match status" value="1"/>
</dbReference>
<name>A0AAD4PQN8_9MUSC</name>
<dbReference type="SUPFAM" id="SSF54495">
    <property type="entry name" value="UBC-like"/>
    <property type="match status" value="1"/>
</dbReference>
<dbReference type="Gene3D" id="3.10.110.10">
    <property type="entry name" value="Ubiquitin Conjugating Enzyme"/>
    <property type="match status" value="1"/>
</dbReference>
<dbReference type="EMBL" id="JAJJHW010000681">
    <property type="protein sequence ID" value="KAH8384831.1"/>
    <property type="molecule type" value="Genomic_DNA"/>
</dbReference>
<accession>A0AAD4PQN8</accession>
<sequence>YREIQKMSKTKHRDEESKRRLEQVAKFNNNLQRNEVLTLHYLGLPYVVLSRSPLLRLKVPLSTFNYQDGESWGIALQLVFTCPLNYPLQVPQVELVERRNVSAELELSLRAEIASTLEKHLGLYMIVAVITQLQLLLNNVARRLPL</sequence>
<feature type="non-terminal residue" evidence="2">
    <location>
        <position position="146"/>
    </location>
</feature>
<evidence type="ECO:0000313" key="3">
    <source>
        <dbReference type="Proteomes" id="UP001200034"/>
    </source>
</evidence>
<comment type="caution">
    <text evidence="2">The sequence shown here is derived from an EMBL/GenBank/DDBJ whole genome shotgun (WGS) entry which is preliminary data.</text>
</comment>
<protein>
    <recommendedName>
        <fullName evidence="1">RWD domain-containing protein</fullName>
    </recommendedName>
</protein>
<evidence type="ECO:0000259" key="1">
    <source>
        <dbReference type="PROSITE" id="PS50908"/>
    </source>
</evidence>
<proteinExistence type="predicted"/>
<feature type="non-terminal residue" evidence="2">
    <location>
        <position position="1"/>
    </location>
</feature>
<keyword evidence="3" id="KW-1185">Reference proteome</keyword>
<gene>
    <name evidence="2" type="ORF">KR093_009183</name>
</gene>
<organism evidence="2 3">
    <name type="scientific">Drosophila rubida</name>
    <dbReference type="NCBI Taxonomy" id="30044"/>
    <lineage>
        <taxon>Eukaryota</taxon>
        <taxon>Metazoa</taxon>
        <taxon>Ecdysozoa</taxon>
        <taxon>Arthropoda</taxon>
        <taxon>Hexapoda</taxon>
        <taxon>Insecta</taxon>
        <taxon>Pterygota</taxon>
        <taxon>Neoptera</taxon>
        <taxon>Endopterygota</taxon>
        <taxon>Diptera</taxon>
        <taxon>Brachycera</taxon>
        <taxon>Muscomorpha</taxon>
        <taxon>Ephydroidea</taxon>
        <taxon>Drosophilidae</taxon>
        <taxon>Drosophila</taxon>
    </lineage>
</organism>
<dbReference type="SMART" id="SM00591">
    <property type="entry name" value="RWD"/>
    <property type="match status" value="1"/>
</dbReference>
<feature type="domain" description="RWD" evidence="1">
    <location>
        <begin position="32"/>
        <end position="140"/>
    </location>
</feature>
<reference evidence="2" key="1">
    <citation type="journal article" date="2021" name="Mol. Ecol. Resour.">
        <title>Phylogenomic analyses of the genus Drosophila reveals genomic signals of climate adaptation.</title>
        <authorList>
            <person name="Li F."/>
            <person name="Rane R.V."/>
            <person name="Luria V."/>
            <person name="Xiong Z."/>
            <person name="Chen J."/>
            <person name="Li Z."/>
            <person name="Catullo R.A."/>
            <person name="Griffin P.C."/>
            <person name="Schiffer M."/>
            <person name="Pearce S."/>
            <person name="Lee S.F."/>
            <person name="McElroy K."/>
            <person name="Stocker A."/>
            <person name="Shirriffs J."/>
            <person name="Cockerell F."/>
            <person name="Coppin C."/>
            <person name="Sgro C.M."/>
            <person name="Karger A."/>
            <person name="Cain J.W."/>
            <person name="Weber J.A."/>
            <person name="Santpere G."/>
            <person name="Kirschner M.W."/>
            <person name="Hoffmann A.A."/>
            <person name="Oakeshott J.G."/>
            <person name="Zhang G."/>
        </authorList>
    </citation>
    <scope>NUCLEOTIDE SEQUENCE</scope>
    <source>
        <strain evidence="2">BGI-SZ-2011g</strain>
    </source>
</reference>
<dbReference type="InterPro" id="IPR016135">
    <property type="entry name" value="UBQ-conjugating_enzyme/RWD"/>
</dbReference>
<evidence type="ECO:0000313" key="2">
    <source>
        <dbReference type="EMBL" id="KAH8384831.1"/>
    </source>
</evidence>
<dbReference type="AlphaFoldDB" id="A0AAD4PQN8"/>